<dbReference type="EMBL" id="AVOT02038442">
    <property type="protein sequence ID" value="MBW0533320.1"/>
    <property type="molecule type" value="Genomic_DNA"/>
</dbReference>
<sequence length="142" mass="15665">MTAYNTWAGVDMGEYLAEGFRVVIGVPGKDLGKGPNINATKKTYKKHCNFDATKDSRDKGDDMIIVEVDHIDNEPPHTESPPIPNKKIHDETRPASPGNIQAFEERETLKHVTMGQVMTNIMADPEPKVSSSTNVQGIFLSL</sequence>
<gene>
    <name evidence="2" type="ORF">O181_073035</name>
</gene>
<reference evidence="2" key="1">
    <citation type="submission" date="2021-03" db="EMBL/GenBank/DDBJ databases">
        <title>Draft genome sequence of rust myrtle Austropuccinia psidii MF-1, a brazilian biotype.</title>
        <authorList>
            <person name="Quecine M.C."/>
            <person name="Pachon D.M.R."/>
            <person name="Bonatelli M.L."/>
            <person name="Correr F.H."/>
            <person name="Franceschini L.M."/>
            <person name="Leite T.F."/>
            <person name="Margarido G.R.A."/>
            <person name="Almeida C.A."/>
            <person name="Ferrarezi J.A."/>
            <person name="Labate C.A."/>
        </authorList>
    </citation>
    <scope>NUCLEOTIDE SEQUENCE</scope>
    <source>
        <strain evidence="2">MF-1</strain>
    </source>
</reference>
<dbReference type="AlphaFoldDB" id="A0A9Q3IBL5"/>
<feature type="region of interest" description="Disordered" evidence="1">
    <location>
        <begin position="69"/>
        <end position="97"/>
    </location>
</feature>
<organism evidence="2 3">
    <name type="scientific">Austropuccinia psidii MF-1</name>
    <dbReference type="NCBI Taxonomy" id="1389203"/>
    <lineage>
        <taxon>Eukaryota</taxon>
        <taxon>Fungi</taxon>
        <taxon>Dikarya</taxon>
        <taxon>Basidiomycota</taxon>
        <taxon>Pucciniomycotina</taxon>
        <taxon>Pucciniomycetes</taxon>
        <taxon>Pucciniales</taxon>
        <taxon>Sphaerophragmiaceae</taxon>
        <taxon>Austropuccinia</taxon>
    </lineage>
</organism>
<evidence type="ECO:0000313" key="3">
    <source>
        <dbReference type="Proteomes" id="UP000765509"/>
    </source>
</evidence>
<accession>A0A9Q3IBL5</accession>
<keyword evidence="3" id="KW-1185">Reference proteome</keyword>
<evidence type="ECO:0000256" key="1">
    <source>
        <dbReference type="SAM" id="MobiDB-lite"/>
    </source>
</evidence>
<comment type="caution">
    <text evidence="2">The sequence shown here is derived from an EMBL/GenBank/DDBJ whole genome shotgun (WGS) entry which is preliminary data.</text>
</comment>
<evidence type="ECO:0000313" key="2">
    <source>
        <dbReference type="EMBL" id="MBW0533320.1"/>
    </source>
</evidence>
<protein>
    <submittedName>
        <fullName evidence="2">Uncharacterized protein</fullName>
    </submittedName>
</protein>
<proteinExistence type="predicted"/>
<dbReference type="Proteomes" id="UP000765509">
    <property type="component" value="Unassembled WGS sequence"/>
</dbReference>
<name>A0A9Q3IBL5_9BASI</name>